<dbReference type="Proteomes" id="UP001338125">
    <property type="component" value="Unassembled WGS sequence"/>
</dbReference>
<feature type="region of interest" description="Disordered" evidence="1">
    <location>
        <begin position="1"/>
        <end position="22"/>
    </location>
</feature>
<evidence type="ECO:0000313" key="2">
    <source>
        <dbReference type="EMBL" id="KAK5989902.1"/>
    </source>
</evidence>
<dbReference type="EMBL" id="JAVFKD010000014">
    <property type="protein sequence ID" value="KAK5989902.1"/>
    <property type="molecule type" value="Genomic_DNA"/>
</dbReference>
<organism evidence="2 3">
    <name type="scientific">Cladobotryum mycophilum</name>
    <dbReference type="NCBI Taxonomy" id="491253"/>
    <lineage>
        <taxon>Eukaryota</taxon>
        <taxon>Fungi</taxon>
        <taxon>Dikarya</taxon>
        <taxon>Ascomycota</taxon>
        <taxon>Pezizomycotina</taxon>
        <taxon>Sordariomycetes</taxon>
        <taxon>Hypocreomycetidae</taxon>
        <taxon>Hypocreales</taxon>
        <taxon>Hypocreaceae</taxon>
        <taxon>Cladobotryum</taxon>
    </lineage>
</organism>
<reference evidence="2 3" key="1">
    <citation type="submission" date="2024-01" db="EMBL/GenBank/DDBJ databases">
        <title>Complete genome of Cladobotryum mycophilum ATHUM6906.</title>
        <authorList>
            <person name="Christinaki A.C."/>
            <person name="Myridakis A.I."/>
            <person name="Kouvelis V.N."/>
        </authorList>
    </citation>
    <scope>NUCLEOTIDE SEQUENCE [LARGE SCALE GENOMIC DNA]</scope>
    <source>
        <strain evidence="2 3">ATHUM6906</strain>
    </source>
</reference>
<evidence type="ECO:0000313" key="3">
    <source>
        <dbReference type="Proteomes" id="UP001338125"/>
    </source>
</evidence>
<comment type="caution">
    <text evidence="2">The sequence shown here is derived from an EMBL/GenBank/DDBJ whole genome shotgun (WGS) entry which is preliminary data.</text>
</comment>
<evidence type="ECO:0000256" key="1">
    <source>
        <dbReference type="SAM" id="MobiDB-lite"/>
    </source>
</evidence>
<name>A0ABR0SCK9_9HYPO</name>
<keyword evidence="3" id="KW-1185">Reference proteome</keyword>
<accession>A0ABR0SCK9</accession>
<proteinExistence type="predicted"/>
<protein>
    <submittedName>
        <fullName evidence="2">Uncharacterized protein</fullName>
    </submittedName>
</protein>
<sequence>MYSRALSTEPLRPRGGSAGTNSPLYMVGTLDGVCFSNDTEIEDDLPFYAMTCPSTVRFENAEYRGVMPGFRLGDLAPEEAEKVNKLDHSSFAGPTLSELCIEG</sequence>
<gene>
    <name evidence="2" type="ORF">PT974_08165</name>
</gene>